<dbReference type="RefSeq" id="WP_306729332.1">
    <property type="nucleotide sequence ID" value="NZ_JAVDDT010000011.1"/>
</dbReference>
<name>A0ABU0W9Y1_9GAMM</name>
<dbReference type="EMBL" id="JAVDDT010000011">
    <property type="protein sequence ID" value="MDQ2070835.1"/>
    <property type="molecule type" value="Genomic_DNA"/>
</dbReference>
<evidence type="ECO:0000313" key="2">
    <source>
        <dbReference type="EMBL" id="MDQ2070835.1"/>
    </source>
</evidence>
<accession>A0ABU0W9Y1</accession>
<dbReference type="Proteomes" id="UP001239019">
    <property type="component" value="Unassembled WGS sequence"/>
</dbReference>
<evidence type="ECO:0000313" key="3">
    <source>
        <dbReference type="Proteomes" id="UP001239019"/>
    </source>
</evidence>
<comment type="caution">
    <text evidence="2">The sequence shown here is derived from an EMBL/GenBank/DDBJ whole genome shotgun (WGS) entry which is preliminary data.</text>
</comment>
<feature type="signal peptide" evidence="1">
    <location>
        <begin position="1"/>
        <end position="22"/>
    </location>
</feature>
<evidence type="ECO:0000256" key="1">
    <source>
        <dbReference type="SAM" id="SignalP"/>
    </source>
</evidence>
<sequence>MRIIQQSLVFLIVSLLAGTALASERSIAIDDAVVTEHDMRIEGQRVRYSATTGTQPVWDEDGKPVATLFYTYYQRTDVRDRDRKNKDIHHSIVLIFCLWGTRRFEANGFA</sequence>
<gene>
    <name evidence="2" type="ORF">RBH19_13235</name>
</gene>
<keyword evidence="3" id="KW-1185">Reference proteome</keyword>
<organism evidence="2 3">
    <name type="scientific">Natronospira bacteriovora</name>
    <dbReference type="NCBI Taxonomy" id="3069753"/>
    <lineage>
        <taxon>Bacteria</taxon>
        <taxon>Pseudomonadati</taxon>
        <taxon>Pseudomonadota</taxon>
        <taxon>Gammaproteobacteria</taxon>
        <taxon>Natronospirales</taxon>
        <taxon>Natronospiraceae</taxon>
        <taxon>Natronospira</taxon>
    </lineage>
</organism>
<keyword evidence="1" id="KW-0732">Signal</keyword>
<proteinExistence type="predicted"/>
<protein>
    <submittedName>
        <fullName evidence="2">Uncharacterized protein</fullName>
    </submittedName>
</protein>
<reference evidence="2 3" key="1">
    <citation type="submission" date="2023-08" db="EMBL/GenBank/DDBJ databases">
        <title>Whole-genome sequencing of halo(alkali)philic microorganisms from hypersaline lakes.</title>
        <authorList>
            <person name="Sorokin D.Y."/>
            <person name="Abbas B."/>
            <person name="Merkel A.Y."/>
        </authorList>
    </citation>
    <scope>NUCLEOTIDE SEQUENCE [LARGE SCALE GENOMIC DNA]</scope>
    <source>
        <strain evidence="2 3">AB-CW4</strain>
    </source>
</reference>
<feature type="chain" id="PRO_5047454073" evidence="1">
    <location>
        <begin position="23"/>
        <end position="110"/>
    </location>
</feature>